<dbReference type="SUPFAM" id="SSF46689">
    <property type="entry name" value="Homeodomain-like"/>
    <property type="match status" value="1"/>
</dbReference>
<dbReference type="PROSITE" id="PS50977">
    <property type="entry name" value="HTH_TETR_2"/>
    <property type="match status" value="1"/>
</dbReference>
<organism evidence="6 7">
    <name type="scientific">Altererythrobacter lutimaris</name>
    <dbReference type="NCBI Taxonomy" id="2743979"/>
    <lineage>
        <taxon>Bacteria</taxon>
        <taxon>Pseudomonadati</taxon>
        <taxon>Pseudomonadota</taxon>
        <taxon>Alphaproteobacteria</taxon>
        <taxon>Sphingomonadales</taxon>
        <taxon>Erythrobacteraceae</taxon>
        <taxon>Altererythrobacter</taxon>
    </lineage>
</organism>
<dbReference type="InterPro" id="IPR036271">
    <property type="entry name" value="Tet_transcr_reg_TetR-rel_C_sf"/>
</dbReference>
<evidence type="ECO:0000256" key="4">
    <source>
        <dbReference type="PROSITE-ProRule" id="PRU00335"/>
    </source>
</evidence>
<reference evidence="6 7" key="1">
    <citation type="submission" date="2020-06" db="EMBL/GenBank/DDBJ databases">
        <title>Altererythrobacter lutimaris sp. nov., a marine bacterium isolated from a tidal flat.</title>
        <authorList>
            <person name="Kim D."/>
            <person name="Yoo Y."/>
            <person name="Kim J.-J."/>
        </authorList>
    </citation>
    <scope>NUCLEOTIDE SEQUENCE [LARGE SCALE GENOMIC DNA]</scope>
    <source>
        <strain evidence="6 7">JGD-16</strain>
    </source>
</reference>
<accession>A0A850H5Q6</accession>
<evidence type="ECO:0000256" key="2">
    <source>
        <dbReference type="ARBA" id="ARBA00023125"/>
    </source>
</evidence>
<evidence type="ECO:0000259" key="5">
    <source>
        <dbReference type="PROSITE" id="PS50977"/>
    </source>
</evidence>
<dbReference type="Pfam" id="PF00440">
    <property type="entry name" value="TetR_N"/>
    <property type="match status" value="1"/>
</dbReference>
<feature type="domain" description="HTH tetR-type" evidence="5">
    <location>
        <begin position="1"/>
        <end position="61"/>
    </location>
</feature>
<dbReference type="InterPro" id="IPR001647">
    <property type="entry name" value="HTH_TetR"/>
</dbReference>
<dbReference type="Gene3D" id="1.10.357.10">
    <property type="entry name" value="Tetracycline Repressor, domain 2"/>
    <property type="match status" value="1"/>
</dbReference>
<comment type="caution">
    <text evidence="6">The sequence shown here is derived from an EMBL/GenBank/DDBJ whole genome shotgun (WGS) entry which is preliminary data.</text>
</comment>
<keyword evidence="3" id="KW-0804">Transcription</keyword>
<dbReference type="PANTHER" id="PTHR47506:SF6">
    <property type="entry name" value="HTH-TYPE TRANSCRIPTIONAL REPRESSOR NEMR"/>
    <property type="match status" value="1"/>
</dbReference>
<dbReference type="PANTHER" id="PTHR47506">
    <property type="entry name" value="TRANSCRIPTIONAL REGULATORY PROTEIN"/>
    <property type="match status" value="1"/>
</dbReference>
<evidence type="ECO:0000313" key="6">
    <source>
        <dbReference type="EMBL" id="NVE94544.1"/>
    </source>
</evidence>
<dbReference type="GO" id="GO:0003677">
    <property type="term" value="F:DNA binding"/>
    <property type="evidence" value="ECO:0007669"/>
    <property type="project" value="UniProtKB-UniRule"/>
</dbReference>
<dbReference type="EMBL" id="JABWTA010000001">
    <property type="protein sequence ID" value="NVE94544.1"/>
    <property type="molecule type" value="Genomic_DNA"/>
</dbReference>
<evidence type="ECO:0000313" key="7">
    <source>
        <dbReference type="Proteomes" id="UP000546031"/>
    </source>
</evidence>
<protein>
    <submittedName>
        <fullName evidence="6">TetR/AcrR family transcriptional regulator</fullName>
    </submittedName>
</protein>
<gene>
    <name evidence="6" type="ORF">HUO12_06495</name>
</gene>
<dbReference type="AlphaFoldDB" id="A0A850H5Q6"/>
<feature type="DNA-binding region" description="H-T-H motif" evidence="4">
    <location>
        <begin position="24"/>
        <end position="43"/>
    </location>
</feature>
<name>A0A850H5Q6_9SPHN</name>
<keyword evidence="2 4" id="KW-0238">DNA-binding</keyword>
<sequence length="187" mass="20685">MSTQEQLVDIGETLMRERGYGGFSFADLARETGIRKASVHHHFATKADFGIAVLIRYAERMRALLEMFANSRSGGQALYKLINLYREMLSDSEHLCLCVALAGDRTILSERMHAVLAQTNAATASWIESVLLTGRKDRSISVGGDPAEEAWAILAHLQGAQLLARAAGEVEQFDKALVTLMTRINRY</sequence>
<keyword evidence="7" id="KW-1185">Reference proteome</keyword>
<dbReference type="InterPro" id="IPR009057">
    <property type="entry name" value="Homeodomain-like_sf"/>
</dbReference>
<proteinExistence type="predicted"/>
<dbReference type="Proteomes" id="UP000546031">
    <property type="component" value="Unassembled WGS sequence"/>
</dbReference>
<keyword evidence="1" id="KW-0805">Transcription regulation</keyword>
<dbReference type="SUPFAM" id="SSF48498">
    <property type="entry name" value="Tetracyclin repressor-like, C-terminal domain"/>
    <property type="match status" value="1"/>
</dbReference>
<dbReference type="RefSeq" id="WP_176272811.1">
    <property type="nucleotide sequence ID" value="NZ_JABWTA010000001.1"/>
</dbReference>
<dbReference type="PRINTS" id="PR00455">
    <property type="entry name" value="HTHTETR"/>
</dbReference>
<evidence type="ECO:0000256" key="1">
    <source>
        <dbReference type="ARBA" id="ARBA00023015"/>
    </source>
</evidence>
<evidence type="ECO:0000256" key="3">
    <source>
        <dbReference type="ARBA" id="ARBA00023163"/>
    </source>
</evidence>